<dbReference type="SUPFAM" id="SSF46785">
    <property type="entry name" value="Winged helix' DNA-binding domain"/>
    <property type="match status" value="1"/>
</dbReference>
<dbReference type="Proteomes" id="UP000627446">
    <property type="component" value="Unassembled WGS sequence"/>
</dbReference>
<dbReference type="RefSeq" id="WP_186917072.1">
    <property type="nucleotide sequence ID" value="NZ_JACOFZ010000005.1"/>
</dbReference>
<dbReference type="Gene3D" id="3.90.79.10">
    <property type="entry name" value="Nucleoside Triphosphate Pyrophosphohydrolase"/>
    <property type="match status" value="1"/>
</dbReference>
<dbReference type="InterPro" id="IPR036388">
    <property type="entry name" value="WH-like_DNA-bd_sf"/>
</dbReference>
<dbReference type="CDD" id="cd18873">
    <property type="entry name" value="NUDIX_NadM_like"/>
    <property type="match status" value="1"/>
</dbReference>
<evidence type="ECO:0000259" key="1">
    <source>
        <dbReference type="PROSITE" id="PS51462"/>
    </source>
</evidence>
<dbReference type="EMBL" id="JACOFZ010000005">
    <property type="protein sequence ID" value="MBC3882462.1"/>
    <property type="molecule type" value="Genomic_DNA"/>
</dbReference>
<evidence type="ECO:0000313" key="3">
    <source>
        <dbReference type="Proteomes" id="UP000627446"/>
    </source>
</evidence>
<keyword evidence="3" id="KW-1185">Reference proteome</keyword>
<sequence>MLNKAQSEKEFLKNYNIHDYDIPLTSVDLVIFTIREQCLHVLLVKRGDFPFKGEWSLPGGFIDVHKDKDLDATALRKLREKTGVRVPYLEQLQGFGSRTRDPRGWSTTFVYFSLIASDQIELAHGGTADAAQWFPINAESRLPKLAFDHAEIFQVALQRLYNKVEYSSLAAHLLPTEFTLTDLQQVYQIVLGRQIDKSAFRKRIKEGNFLDELEGQFRYGSNRPAQLYRIKEGSGLVYYSRTLSNE</sequence>
<dbReference type="InterPro" id="IPR054105">
    <property type="entry name" value="WHD_NrtR"/>
</dbReference>
<dbReference type="InterPro" id="IPR036390">
    <property type="entry name" value="WH_DNA-bd_sf"/>
</dbReference>
<reference evidence="2" key="1">
    <citation type="submission" date="2020-08" db="EMBL/GenBank/DDBJ databases">
        <title>Novel species isolated from subtropical streams in China.</title>
        <authorList>
            <person name="Lu H."/>
        </authorList>
    </citation>
    <scope>NUCLEOTIDE SEQUENCE</scope>
    <source>
        <strain evidence="2">LX22W</strain>
    </source>
</reference>
<feature type="domain" description="Nudix hydrolase" evidence="1">
    <location>
        <begin position="23"/>
        <end position="161"/>
    </location>
</feature>
<dbReference type="PANTHER" id="PTHR43736">
    <property type="entry name" value="ADP-RIBOSE PYROPHOSPHATASE"/>
    <property type="match status" value="1"/>
</dbReference>
<dbReference type="SUPFAM" id="SSF55811">
    <property type="entry name" value="Nudix"/>
    <property type="match status" value="1"/>
</dbReference>
<gene>
    <name evidence="2" type="ORF">H8K36_13805</name>
</gene>
<proteinExistence type="predicted"/>
<comment type="caution">
    <text evidence="2">The sequence shown here is derived from an EMBL/GenBank/DDBJ whole genome shotgun (WGS) entry which is preliminary data.</text>
</comment>
<dbReference type="Pfam" id="PF21906">
    <property type="entry name" value="WHD_NrtR"/>
    <property type="match status" value="1"/>
</dbReference>
<name>A0A923HNT9_9BURK</name>
<keyword evidence="2" id="KW-0378">Hydrolase</keyword>
<dbReference type="Pfam" id="PF00293">
    <property type="entry name" value="NUDIX"/>
    <property type="match status" value="1"/>
</dbReference>
<accession>A0A923HNT9</accession>
<dbReference type="Gene3D" id="1.10.10.10">
    <property type="entry name" value="Winged helix-like DNA-binding domain superfamily/Winged helix DNA-binding domain"/>
    <property type="match status" value="1"/>
</dbReference>
<evidence type="ECO:0000313" key="2">
    <source>
        <dbReference type="EMBL" id="MBC3882462.1"/>
    </source>
</evidence>
<dbReference type="InterPro" id="IPR000086">
    <property type="entry name" value="NUDIX_hydrolase_dom"/>
</dbReference>
<organism evidence="2 3">
    <name type="scientific">Undibacterium nitidum</name>
    <dbReference type="NCBI Taxonomy" id="2762298"/>
    <lineage>
        <taxon>Bacteria</taxon>
        <taxon>Pseudomonadati</taxon>
        <taxon>Pseudomonadota</taxon>
        <taxon>Betaproteobacteria</taxon>
        <taxon>Burkholderiales</taxon>
        <taxon>Oxalobacteraceae</taxon>
        <taxon>Undibacterium</taxon>
    </lineage>
</organism>
<dbReference type="GO" id="GO:0016787">
    <property type="term" value="F:hydrolase activity"/>
    <property type="evidence" value="ECO:0007669"/>
    <property type="project" value="UniProtKB-KW"/>
</dbReference>
<protein>
    <submittedName>
        <fullName evidence="2">NUDIX hydrolase</fullName>
    </submittedName>
</protein>
<dbReference type="AlphaFoldDB" id="A0A923HNT9"/>
<dbReference type="InterPro" id="IPR015797">
    <property type="entry name" value="NUDIX_hydrolase-like_dom_sf"/>
</dbReference>
<dbReference type="PANTHER" id="PTHR43736:SF4">
    <property type="entry name" value="SLR1690 PROTEIN"/>
    <property type="match status" value="1"/>
</dbReference>
<dbReference type="PROSITE" id="PS51462">
    <property type="entry name" value="NUDIX"/>
    <property type="match status" value="1"/>
</dbReference>